<dbReference type="Proteomes" id="UP001642409">
    <property type="component" value="Unassembled WGS sequence"/>
</dbReference>
<name>A0AA86NZE2_9EUKA</name>
<keyword evidence="1" id="KW-0472">Membrane</keyword>
<protein>
    <submittedName>
        <fullName evidence="3">Hypothetical_protein</fullName>
    </submittedName>
</protein>
<feature type="transmembrane region" description="Helical" evidence="1">
    <location>
        <begin position="100"/>
        <end position="126"/>
    </location>
</feature>
<keyword evidence="4" id="KW-1185">Reference proteome</keyword>
<organism evidence="2">
    <name type="scientific">Hexamita inflata</name>
    <dbReference type="NCBI Taxonomy" id="28002"/>
    <lineage>
        <taxon>Eukaryota</taxon>
        <taxon>Metamonada</taxon>
        <taxon>Diplomonadida</taxon>
        <taxon>Hexamitidae</taxon>
        <taxon>Hexamitinae</taxon>
        <taxon>Hexamita</taxon>
    </lineage>
</organism>
<feature type="transmembrane region" description="Helical" evidence="1">
    <location>
        <begin position="133"/>
        <end position="156"/>
    </location>
</feature>
<feature type="transmembrane region" description="Helical" evidence="1">
    <location>
        <begin position="207"/>
        <end position="227"/>
    </location>
</feature>
<dbReference type="EMBL" id="CATOUU010000384">
    <property type="protein sequence ID" value="CAI9927621.1"/>
    <property type="molecule type" value="Genomic_DNA"/>
</dbReference>
<evidence type="ECO:0000313" key="4">
    <source>
        <dbReference type="Proteomes" id="UP001642409"/>
    </source>
</evidence>
<sequence length="291" mass="33134">MKGEPNENQAFQIPLDPNQQILQIVFTLVEIIIYTLAYTFWLHKFKYETKMTKLITTIYFVSRILGHLINEICILIAYSLTVMNKQNIEVIRVINEVCSGAFFIICKTIPNYCIILKLLMSLSIFLCPLKINLSLQIAVVILVGALIAQIVCQSVIKNSLVTTISDYVTFAFTIVCTIGQSILLVLKLGKSQSFLFQEQKLQHAKTLYAAVLYSIALISIEISNTIQIAYGYKKLESQWFYWALQDGYLLVVAAAFCFAAFPPQYLILKYSNDVQEDEILSNEMNWDDVSD</sequence>
<reference evidence="3 4" key="2">
    <citation type="submission" date="2024-07" db="EMBL/GenBank/DDBJ databases">
        <authorList>
            <person name="Akdeniz Z."/>
        </authorList>
    </citation>
    <scope>NUCLEOTIDE SEQUENCE [LARGE SCALE GENOMIC DNA]</scope>
</reference>
<proteinExistence type="predicted"/>
<dbReference type="EMBL" id="CAXDID020000180">
    <property type="protein sequence ID" value="CAL6049475.1"/>
    <property type="molecule type" value="Genomic_DNA"/>
</dbReference>
<accession>A0AA86NZE2</accession>
<feature type="transmembrane region" description="Helical" evidence="1">
    <location>
        <begin position="54"/>
        <end position="80"/>
    </location>
</feature>
<keyword evidence="1" id="KW-0812">Transmembrane</keyword>
<reference evidence="2" key="1">
    <citation type="submission" date="2023-06" db="EMBL/GenBank/DDBJ databases">
        <authorList>
            <person name="Kurt Z."/>
        </authorList>
    </citation>
    <scope>NUCLEOTIDE SEQUENCE</scope>
</reference>
<evidence type="ECO:0000313" key="3">
    <source>
        <dbReference type="EMBL" id="CAL6049475.1"/>
    </source>
</evidence>
<comment type="caution">
    <text evidence="2">The sequence shown here is derived from an EMBL/GenBank/DDBJ whole genome shotgun (WGS) entry which is preliminary data.</text>
</comment>
<dbReference type="AlphaFoldDB" id="A0AA86NZE2"/>
<gene>
    <name evidence="2" type="ORF">HINF_LOCUS15266</name>
    <name evidence="3" type="ORF">HINF_LOCUS43329</name>
</gene>
<feature type="transmembrane region" description="Helical" evidence="1">
    <location>
        <begin position="168"/>
        <end position="186"/>
    </location>
</feature>
<feature type="transmembrane region" description="Helical" evidence="1">
    <location>
        <begin position="239"/>
        <end position="261"/>
    </location>
</feature>
<keyword evidence="1" id="KW-1133">Transmembrane helix</keyword>
<evidence type="ECO:0000256" key="1">
    <source>
        <dbReference type="SAM" id="Phobius"/>
    </source>
</evidence>
<feature type="transmembrane region" description="Helical" evidence="1">
    <location>
        <begin position="20"/>
        <end position="42"/>
    </location>
</feature>
<evidence type="ECO:0000313" key="2">
    <source>
        <dbReference type="EMBL" id="CAI9927621.1"/>
    </source>
</evidence>